<keyword evidence="1" id="KW-0732">Signal</keyword>
<evidence type="ECO:0000313" key="2">
    <source>
        <dbReference type="EMBL" id="MFC3831439.1"/>
    </source>
</evidence>
<gene>
    <name evidence="2" type="ORF">ACFOSB_01005</name>
</gene>
<protein>
    <recommendedName>
        <fullName evidence="4">Lipoprotein</fullName>
    </recommendedName>
</protein>
<evidence type="ECO:0008006" key="4">
    <source>
        <dbReference type="Google" id="ProtNLM"/>
    </source>
</evidence>
<comment type="caution">
    <text evidence="2">The sequence shown here is derived from an EMBL/GenBank/DDBJ whole genome shotgun (WGS) entry which is preliminary data.</text>
</comment>
<feature type="chain" id="PRO_5047342168" description="Lipoprotein" evidence="1">
    <location>
        <begin position="20"/>
        <end position="210"/>
    </location>
</feature>
<dbReference type="Proteomes" id="UP001595803">
    <property type="component" value="Unassembled WGS sequence"/>
</dbReference>
<keyword evidence="3" id="KW-1185">Reference proteome</keyword>
<dbReference type="PROSITE" id="PS51257">
    <property type="entry name" value="PROKAR_LIPOPROTEIN"/>
    <property type="match status" value="1"/>
</dbReference>
<sequence>MKRRLMTGLLGLLPLGLIACGAATTGTPDGGRPPLPTGAEVRFPAAPANAYLTLLTEGGQSVYQISVGVGKTSAEVDPARWTATSAQAVAVETLIPAGTTAAPTVSAAGTKVLLLHWLMWRDANTNGTRDAGEELALLSHDRVAYASADVTVDFTTTTPNMHQTWTLKSGWSRAEHYVYLPRDTATYQRTLSSSSLNRTTLHLPTPVTSQ</sequence>
<organism evidence="2 3">
    <name type="scientific">Deinococcus rufus</name>
    <dbReference type="NCBI Taxonomy" id="2136097"/>
    <lineage>
        <taxon>Bacteria</taxon>
        <taxon>Thermotogati</taxon>
        <taxon>Deinococcota</taxon>
        <taxon>Deinococci</taxon>
        <taxon>Deinococcales</taxon>
        <taxon>Deinococcaceae</taxon>
        <taxon>Deinococcus</taxon>
    </lineage>
</organism>
<reference evidence="3" key="1">
    <citation type="journal article" date="2019" name="Int. J. Syst. Evol. Microbiol.">
        <title>The Global Catalogue of Microorganisms (GCM) 10K type strain sequencing project: providing services to taxonomists for standard genome sequencing and annotation.</title>
        <authorList>
            <consortium name="The Broad Institute Genomics Platform"/>
            <consortium name="The Broad Institute Genome Sequencing Center for Infectious Disease"/>
            <person name="Wu L."/>
            <person name="Ma J."/>
        </authorList>
    </citation>
    <scope>NUCLEOTIDE SEQUENCE [LARGE SCALE GENOMIC DNA]</scope>
    <source>
        <strain evidence="3">CCTCC AB 2017081</strain>
    </source>
</reference>
<evidence type="ECO:0000256" key="1">
    <source>
        <dbReference type="SAM" id="SignalP"/>
    </source>
</evidence>
<feature type="signal peptide" evidence="1">
    <location>
        <begin position="1"/>
        <end position="19"/>
    </location>
</feature>
<accession>A0ABV7Z321</accession>
<dbReference type="EMBL" id="JBHRZG010000001">
    <property type="protein sequence ID" value="MFC3831439.1"/>
    <property type="molecule type" value="Genomic_DNA"/>
</dbReference>
<evidence type="ECO:0000313" key="3">
    <source>
        <dbReference type="Proteomes" id="UP001595803"/>
    </source>
</evidence>
<proteinExistence type="predicted"/>
<dbReference type="RefSeq" id="WP_322473101.1">
    <property type="nucleotide sequence ID" value="NZ_JBHRZG010000001.1"/>
</dbReference>
<name>A0ABV7Z321_9DEIO</name>